<dbReference type="Proteomes" id="UP001175271">
    <property type="component" value="Unassembled WGS sequence"/>
</dbReference>
<feature type="chain" id="PRO_5041462054" description="Sema domain-containing protein" evidence="2">
    <location>
        <begin position="22"/>
        <end position="385"/>
    </location>
</feature>
<evidence type="ECO:0000256" key="1">
    <source>
        <dbReference type="SAM" id="Phobius"/>
    </source>
</evidence>
<evidence type="ECO:0000313" key="4">
    <source>
        <dbReference type="Proteomes" id="UP001175271"/>
    </source>
</evidence>
<reference evidence="3" key="1">
    <citation type="submission" date="2023-06" db="EMBL/GenBank/DDBJ databases">
        <title>Genomic analysis of the entomopathogenic nematode Steinernema hermaphroditum.</title>
        <authorList>
            <person name="Schwarz E.M."/>
            <person name="Heppert J.K."/>
            <person name="Baniya A."/>
            <person name="Schwartz H.T."/>
            <person name="Tan C.-H."/>
            <person name="Antoshechkin I."/>
            <person name="Sternberg P.W."/>
            <person name="Goodrich-Blair H."/>
            <person name="Dillman A.R."/>
        </authorList>
    </citation>
    <scope>NUCLEOTIDE SEQUENCE</scope>
    <source>
        <strain evidence="3">PS9179</strain>
        <tissue evidence="3">Whole animal</tissue>
    </source>
</reference>
<name>A0AA39GTJ0_9BILA</name>
<keyword evidence="1" id="KW-0472">Membrane</keyword>
<evidence type="ECO:0000313" key="3">
    <source>
        <dbReference type="EMBL" id="KAK0393300.1"/>
    </source>
</evidence>
<comment type="caution">
    <text evidence="3">The sequence shown here is derived from an EMBL/GenBank/DDBJ whole genome shotgun (WGS) entry which is preliminary data.</text>
</comment>
<evidence type="ECO:0008006" key="5">
    <source>
        <dbReference type="Google" id="ProtNLM"/>
    </source>
</evidence>
<keyword evidence="1" id="KW-1133">Transmembrane helix</keyword>
<feature type="transmembrane region" description="Helical" evidence="1">
    <location>
        <begin position="336"/>
        <end position="359"/>
    </location>
</feature>
<evidence type="ECO:0000256" key="2">
    <source>
        <dbReference type="SAM" id="SignalP"/>
    </source>
</evidence>
<accession>A0AA39GTJ0</accession>
<keyword evidence="1" id="KW-0812">Transmembrane</keyword>
<organism evidence="3 4">
    <name type="scientific">Steinernema hermaphroditum</name>
    <dbReference type="NCBI Taxonomy" id="289476"/>
    <lineage>
        <taxon>Eukaryota</taxon>
        <taxon>Metazoa</taxon>
        <taxon>Ecdysozoa</taxon>
        <taxon>Nematoda</taxon>
        <taxon>Chromadorea</taxon>
        <taxon>Rhabditida</taxon>
        <taxon>Tylenchina</taxon>
        <taxon>Panagrolaimomorpha</taxon>
        <taxon>Strongyloidoidea</taxon>
        <taxon>Steinernematidae</taxon>
        <taxon>Steinernema</taxon>
    </lineage>
</organism>
<gene>
    <name evidence="3" type="ORF">QR680_000140</name>
</gene>
<proteinExistence type="predicted"/>
<dbReference type="AlphaFoldDB" id="A0AA39GTJ0"/>
<keyword evidence="4" id="KW-1185">Reference proteome</keyword>
<keyword evidence="2" id="KW-0732">Signal</keyword>
<dbReference type="EMBL" id="JAUCMV010000005">
    <property type="protein sequence ID" value="KAK0393300.1"/>
    <property type="molecule type" value="Genomic_DNA"/>
</dbReference>
<protein>
    <recommendedName>
        <fullName evidence="5">Sema domain-containing protein</fullName>
    </recommendedName>
</protein>
<feature type="signal peptide" evidence="2">
    <location>
        <begin position="1"/>
        <end position="21"/>
    </location>
</feature>
<sequence length="385" mass="44037">MLHISKCILFLGALFFRITFASSTFESILDTNQYLLVGVTGCRAVIETNLPPNSCPLHYTDYIEPYQSSCSWSNIILLTDPSQSSTKPPKILAVGKVRNRNIVLLKSLEFPTKKANSRVLSTITITEDAVELEELSRLRPLNVLFDSVSQTLFVMTTELSDDEKVSLLAYVINDDNSEVQLQLLFSTIIPEHVGKMHWFSDPYSKQFYYYENNRYNEPIRVRSFKFTEFLRSISGSLVHGEEKEQVDGDRRAVSVSGGILSSTRYSITNLNFIGSLTNKAHKVQCQFKQRRVADTVLVVKEWDYCRIRDGEISDFKKCERERLQWKNAKQVLDSELTSILLILTVLVIAIAVVLVAVFFTMRRKWSKMSETDDEFMKSKPDICAV</sequence>